<keyword evidence="1" id="KW-0472">Membrane</keyword>
<dbReference type="EMBL" id="PYIX02000081">
    <property type="protein sequence ID" value="RFC81543.1"/>
    <property type="molecule type" value="Genomic_DNA"/>
</dbReference>
<name>A0A371YJ95_9GAMM</name>
<feature type="transmembrane region" description="Helical" evidence="1">
    <location>
        <begin position="25"/>
        <end position="53"/>
    </location>
</feature>
<dbReference type="AlphaFoldDB" id="A0A371YJ95"/>
<sequence>MKIILTIVLLIVAYNIVEPNSFGGYLLVLLVAGLISIGITFAFLAILAVIGVISKLFTRN</sequence>
<keyword evidence="1" id="KW-0812">Transmembrane</keyword>
<evidence type="ECO:0000313" key="2">
    <source>
        <dbReference type="EMBL" id="RFC81543.1"/>
    </source>
</evidence>
<protein>
    <submittedName>
        <fullName evidence="2">Uncharacterized protein</fullName>
    </submittedName>
</protein>
<keyword evidence="1" id="KW-1133">Transmembrane helix</keyword>
<evidence type="ECO:0000256" key="1">
    <source>
        <dbReference type="SAM" id="Phobius"/>
    </source>
</evidence>
<gene>
    <name evidence="2" type="ORF">C9E89_021245</name>
</gene>
<proteinExistence type="predicted"/>
<reference evidence="2 3" key="1">
    <citation type="submission" date="2018-08" db="EMBL/GenBank/DDBJ databases">
        <title>The draft genome of Acinetobacter sichuanensis strain WCHAc060041.</title>
        <authorList>
            <person name="Qin J."/>
            <person name="Feng Y."/>
            <person name="Zong Z."/>
        </authorList>
    </citation>
    <scope>NUCLEOTIDE SEQUENCE [LARGE SCALE GENOMIC DNA]</scope>
    <source>
        <strain evidence="2 3">WCHAc060041</strain>
    </source>
</reference>
<comment type="caution">
    <text evidence="2">The sequence shown here is derived from an EMBL/GenBank/DDBJ whole genome shotgun (WGS) entry which is preliminary data.</text>
</comment>
<dbReference type="Proteomes" id="UP000240957">
    <property type="component" value="Unassembled WGS sequence"/>
</dbReference>
<evidence type="ECO:0000313" key="3">
    <source>
        <dbReference type="Proteomes" id="UP000240957"/>
    </source>
</evidence>
<accession>A0A371YJ95</accession>
<organism evidence="2 3">
    <name type="scientific">Acinetobacter sichuanensis</name>
    <dbReference type="NCBI Taxonomy" id="2136183"/>
    <lineage>
        <taxon>Bacteria</taxon>
        <taxon>Pseudomonadati</taxon>
        <taxon>Pseudomonadota</taxon>
        <taxon>Gammaproteobacteria</taxon>
        <taxon>Moraxellales</taxon>
        <taxon>Moraxellaceae</taxon>
        <taxon>Acinetobacter</taxon>
    </lineage>
</organism>